<feature type="domain" description="Calcineurin-like phosphoesterase" evidence="4">
    <location>
        <begin position="202"/>
        <end position="385"/>
    </location>
</feature>
<dbReference type="PANTHER" id="PTHR45867:SF3">
    <property type="entry name" value="ACID PHOSPHATASE TYPE 7"/>
    <property type="match status" value="1"/>
</dbReference>
<dbReference type="HOGENOM" id="CLU_036975_0_0_1"/>
<feature type="transmembrane region" description="Helical" evidence="2">
    <location>
        <begin position="514"/>
        <end position="536"/>
    </location>
</feature>
<evidence type="ECO:0000313" key="6">
    <source>
        <dbReference type="EMBL" id="EAR83035.2"/>
    </source>
</evidence>
<dbReference type="RefSeq" id="XP_001030698.2">
    <property type="nucleotide sequence ID" value="XM_001030698.3"/>
</dbReference>
<dbReference type="CDD" id="cd00839">
    <property type="entry name" value="MPP_PAPs"/>
    <property type="match status" value="1"/>
</dbReference>
<dbReference type="InterPro" id="IPR041792">
    <property type="entry name" value="MPP_PAP"/>
</dbReference>
<dbReference type="InterPro" id="IPR025733">
    <property type="entry name" value="PAPs_C"/>
</dbReference>
<keyword evidence="1" id="KW-0325">Glycoprotein</keyword>
<dbReference type="PANTHER" id="PTHR45867">
    <property type="entry name" value="PURPLE ACID PHOSPHATASE"/>
    <property type="match status" value="1"/>
</dbReference>
<organism evidence="6 7">
    <name type="scientific">Tetrahymena thermophila (strain SB210)</name>
    <dbReference type="NCBI Taxonomy" id="312017"/>
    <lineage>
        <taxon>Eukaryota</taxon>
        <taxon>Sar</taxon>
        <taxon>Alveolata</taxon>
        <taxon>Ciliophora</taxon>
        <taxon>Intramacronucleata</taxon>
        <taxon>Oligohymenophorea</taxon>
        <taxon>Hymenostomatida</taxon>
        <taxon>Tetrahymenina</taxon>
        <taxon>Tetrahymenidae</taxon>
        <taxon>Tetrahymena</taxon>
    </lineage>
</organism>
<evidence type="ECO:0000313" key="7">
    <source>
        <dbReference type="Proteomes" id="UP000009168"/>
    </source>
</evidence>
<dbReference type="GO" id="GO:0016787">
    <property type="term" value="F:hydrolase activity"/>
    <property type="evidence" value="ECO:0007669"/>
    <property type="project" value="InterPro"/>
</dbReference>
<protein>
    <submittedName>
        <fullName evidence="6">Ser/thr phosphatase family protein</fullName>
    </submittedName>
</protein>
<dbReference type="GeneID" id="7837740"/>
<evidence type="ECO:0000259" key="4">
    <source>
        <dbReference type="Pfam" id="PF00149"/>
    </source>
</evidence>
<accession>Q22CL7</accession>
<keyword evidence="7" id="KW-1185">Reference proteome</keyword>
<feature type="domain" description="Purple acid phosphatase C-terminal" evidence="5">
    <location>
        <begin position="417"/>
        <end position="479"/>
    </location>
</feature>
<name>Q22CL7_TETTS</name>
<gene>
    <name evidence="6" type="ORF">TTHERM_01027610</name>
</gene>
<dbReference type="Pfam" id="PF14008">
    <property type="entry name" value="Metallophos_C"/>
    <property type="match status" value="1"/>
</dbReference>
<dbReference type="InterPro" id="IPR004843">
    <property type="entry name" value="Calcineurin-like_PHP"/>
</dbReference>
<dbReference type="SUPFAM" id="SSF56300">
    <property type="entry name" value="Metallo-dependent phosphatases"/>
    <property type="match status" value="1"/>
</dbReference>
<dbReference type="InterPro" id="IPR029052">
    <property type="entry name" value="Metallo-depent_PP-like"/>
</dbReference>
<dbReference type="OrthoDB" id="45007at2759"/>
<dbReference type="Gene3D" id="3.60.21.10">
    <property type="match status" value="1"/>
</dbReference>
<dbReference type="EMBL" id="GG662566">
    <property type="protein sequence ID" value="EAR83035.2"/>
    <property type="molecule type" value="Genomic_DNA"/>
</dbReference>
<proteinExistence type="predicted"/>
<reference evidence="7" key="1">
    <citation type="journal article" date="2006" name="PLoS Biol.">
        <title>Macronuclear genome sequence of the ciliate Tetrahymena thermophila, a model eukaryote.</title>
        <authorList>
            <person name="Eisen J.A."/>
            <person name="Coyne R.S."/>
            <person name="Wu M."/>
            <person name="Wu D."/>
            <person name="Thiagarajan M."/>
            <person name="Wortman J.R."/>
            <person name="Badger J.H."/>
            <person name="Ren Q."/>
            <person name="Amedeo P."/>
            <person name="Jones K.M."/>
            <person name="Tallon L.J."/>
            <person name="Delcher A.L."/>
            <person name="Salzberg S.L."/>
            <person name="Silva J.C."/>
            <person name="Haas B.J."/>
            <person name="Majoros W.H."/>
            <person name="Farzad M."/>
            <person name="Carlton J.M."/>
            <person name="Smith R.K. Jr."/>
            <person name="Garg J."/>
            <person name="Pearlman R.E."/>
            <person name="Karrer K.M."/>
            <person name="Sun L."/>
            <person name="Manning G."/>
            <person name="Elde N.C."/>
            <person name="Turkewitz A.P."/>
            <person name="Asai D.J."/>
            <person name="Wilkes D.E."/>
            <person name="Wang Y."/>
            <person name="Cai H."/>
            <person name="Collins K."/>
            <person name="Stewart B.A."/>
            <person name="Lee S.R."/>
            <person name="Wilamowska K."/>
            <person name="Weinberg Z."/>
            <person name="Ruzzo W.L."/>
            <person name="Wloga D."/>
            <person name="Gaertig J."/>
            <person name="Frankel J."/>
            <person name="Tsao C.-C."/>
            <person name="Gorovsky M.A."/>
            <person name="Keeling P.J."/>
            <person name="Waller R.F."/>
            <person name="Patron N.J."/>
            <person name="Cherry J.M."/>
            <person name="Stover N.A."/>
            <person name="Krieger C.J."/>
            <person name="del Toro C."/>
            <person name="Ryder H.F."/>
            <person name="Williamson S.C."/>
            <person name="Barbeau R.A."/>
            <person name="Hamilton E.P."/>
            <person name="Orias E."/>
        </authorList>
    </citation>
    <scope>NUCLEOTIDE SEQUENCE [LARGE SCALE GENOMIC DNA]</scope>
    <source>
        <strain evidence="7">SB210</strain>
    </source>
</reference>
<evidence type="ECO:0000256" key="2">
    <source>
        <dbReference type="SAM" id="Phobius"/>
    </source>
</evidence>
<dbReference type="eggNOG" id="KOG1378">
    <property type="taxonomic scope" value="Eukaryota"/>
</dbReference>
<dbReference type="KEGG" id="tet:TTHERM_01027610"/>
<dbReference type="Pfam" id="PF00149">
    <property type="entry name" value="Metallophos"/>
    <property type="match status" value="1"/>
</dbReference>
<dbReference type="InParanoid" id="Q22CL7"/>
<keyword evidence="2" id="KW-1133">Transmembrane helix</keyword>
<feature type="chain" id="PRO_5004201304" evidence="3">
    <location>
        <begin position="21"/>
        <end position="566"/>
    </location>
</feature>
<dbReference type="AlphaFoldDB" id="Q22CL7"/>
<evidence type="ECO:0000256" key="1">
    <source>
        <dbReference type="ARBA" id="ARBA00023180"/>
    </source>
</evidence>
<keyword evidence="2" id="KW-0812">Transmembrane</keyword>
<keyword evidence="3" id="KW-0732">Signal</keyword>
<keyword evidence="2" id="KW-0472">Membrane</keyword>
<evidence type="ECO:0000256" key="3">
    <source>
        <dbReference type="SAM" id="SignalP"/>
    </source>
</evidence>
<sequence length="566" mass="65945">MTKYLILVLLSLCALIYSQGTDPSCQPNGIKLSLGDNFDLSTQYDKEKLLKATRHDYTITYFTKANCPKNYCEVYTSLDLKVKLTLNPVQIKRFFQPKDTTGIAKTETRTEDFEMYIYEYQLDASILKFKPDSLISYKCFYLSDDSTPVLKDKGLFEFYHIDYSKLKEREFKFAWVADYDINPNTKYGNRQFGKDNMYIMDKYIKQERKNFVGIIAGGDYAYDLNDDSGQRGVNFLKAAEFSYATIPYVTIAGNHEEWYNYSYYKSFFRNPRSSISESDYYTLSIGDLLLVGMNTNKYIKDPKTNQNIGIDKQWLQQLLKWFDDTMTEMKGKYRWSIVYSHQNIYCFEDFATSACYSNPEIFSDLEDLLNKHKVDIYLAGHVHAYERIQPNYKGQPKFKQTEQCKMKSCSLYESPEAPVYVVDGSGGTYHYFPKDSGYPGGQLTVTSDRTLGFSTVTVKNSTHLVFEHILSDSLEVFDSFTIYKPLVNEAVIEDNKQNTQYIKENENEDEHKKMYIIFFVILGFIAACNLVAFLWFKIKLENKIRQKVQIRQSDTEKMAVISTNQF</sequence>
<evidence type="ECO:0000259" key="5">
    <source>
        <dbReference type="Pfam" id="PF14008"/>
    </source>
</evidence>
<feature type="signal peptide" evidence="3">
    <location>
        <begin position="1"/>
        <end position="20"/>
    </location>
</feature>
<dbReference type="Proteomes" id="UP000009168">
    <property type="component" value="Unassembled WGS sequence"/>
</dbReference>